<accession>A0A3Q3KB17</accession>
<evidence type="ECO:0000313" key="1">
    <source>
        <dbReference type="Ensembl" id="ENSMALP00000025947.1"/>
    </source>
</evidence>
<reference evidence="1" key="1">
    <citation type="submission" date="2025-08" db="UniProtKB">
        <authorList>
            <consortium name="Ensembl"/>
        </authorList>
    </citation>
    <scope>IDENTIFICATION</scope>
</reference>
<dbReference type="Proteomes" id="UP000261600">
    <property type="component" value="Unplaced"/>
</dbReference>
<reference evidence="1" key="2">
    <citation type="submission" date="2025-09" db="UniProtKB">
        <authorList>
            <consortium name="Ensembl"/>
        </authorList>
    </citation>
    <scope>IDENTIFICATION</scope>
</reference>
<organism evidence="1 2">
    <name type="scientific">Monopterus albus</name>
    <name type="common">Swamp eel</name>
    <dbReference type="NCBI Taxonomy" id="43700"/>
    <lineage>
        <taxon>Eukaryota</taxon>
        <taxon>Metazoa</taxon>
        <taxon>Chordata</taxon>
        <taxon>Craniata</taxon>
        <taxon>Vertebrata</taxon>
        <taxon>Euteleostomi</taxon>
        <taxon>Actinopterygii</taxon>
        <taxon>Neopterygii</taxon>
        <taxon>Teleostei</taxon>
        <taxon>Neoteleostei</taxon>
        <taxon>Acanthomorphata</taxon>
        <taxon>Anabantaria</taxon>
        <taxon>Synbranchiformes</taxon>
        <taxon>Synbranchidae</taxon>
        <taxon>Monopterus</taxon>
    </lineage>
</organism>
<dbReference type="AlphaFoldDB" id="A0A3Q3KB17"/>
<dbReference type="Ensembl" id="ENSMALT00000026425.1">
    <property type="protein sequence ID" value="ENSMALP00000025947.1"/>
    <property type="gene ID" value="ENSMALG00000018034.1"/>
</dbReference>
<protein>
    <submittedName>
        <fullName evidence="1">Uncharacterized protein</fullName>
    </submittedName>
</protein>
<keyword evidence="2" id="KW-1185">Reference proteome</keyword>
<sequence>PMCTCGMTHMSYGLTGPGFVLFQTPHFSQQSSQPVNRAFPKALVGSIIDINTKLGTKLENEHSLFCKVLLL</sequence>
<evidence type="ECO:0000313" key="2">
    <source>
        <dbReference type="Proteomes" id="UP000261600"/>
    </source>
</evidence>
<proteinExistence type="predicted"/>
<name>A0A3Q3KB17_MONAL</name>